<dbReference type="EMBL" id="KZ293647">
    <property type="protein sequence ID" value="PBK98937.1"/>
    <property type="molecule type" value="Genomic_DNA"/>
</dbReference>
<keyword evidence="2" id="KW-1185">Reference proteome</keyword>
<organism evidence="1 2">
    <name type="scientific">Armillaria gallica</name>
    <name type="common">Bulbous honey fungus</name>
    <name type="synonym">Armillaria bulbosa</name>
    <dbReference type="NCBI Taxonomy" id="47427"/>
    <lineage>
        <taxon>Eukaryota</taxon>
        <taxon>Fungi</taxon>
        <taxon>Dikarya</taxon>
        <taxon>Basidiomycota</taxon>
        <taxon>Agaricomycotina</taxon>
        <taxon>Agaricomycetes</taxon>
        <taxon>Agaricomycetidae</taxon>
        <taxon>Agaricales</taxon>
        <taxon>Marasmiineae</taxon>
        <taxon>Physalacriaceae</taxon>
        <taxon>Armillaria</taxon>
    </lineage>
</organism>
<dbReference type="Proteomes" id="UP000217790">
    <property type="component" value="Unassembled WGS sequence"/>
</dbReference>
<sequence>MAHHDHISAMLIRISQGANPSKPGIYGGFALVNQRRLILRLVDIAGVERCL</sequence>
<dbReference type="InParanoid" id="A0A2H3EC93"/>
<name>A0A2H3EC93_ARMGA</name>
<accession>A0A2H3EC93</accession>
<evidence type="ECO:0000313" key="2">
    <source>
        <dbReference type="Proteomes" id="UP000217790"/>
    </source>
</evidence>
<reference evidence="2" key="1">
    <citation type="journal article" date="2017" name="Nat. Ecol. Evol.">
        <title>Genome expansion and lineage-specific genetic innovations in the forest pathogenic fungi Armillaria.</title>
        <authorList>
            <person name="Sipos G."/>
            <person name="Prasanna A.N."/>
            <person name="Walter M.C."/>
            <person name="O'Connor E."/>
            <person name="Balint B."/>
            <person name="Krizsan K."/>
            <person name="Kiss B."/>
            <person name="Hess J."/>
            <person name="Varga T."/>
            <person name="Slot J."/>
            <person name="Riley R."/>
            <person name="Boka B."/>
            <person name="Rigling D."/>
            <person name="Barry K."/>
            <person name="Lee J."/>
            <person name="Mihaltcheva S."/>
            <person name="LaButti K."/>
            <person name="Lipzen A."/>
            <person name="Waldron R."/>
            <person name="Moloney N.M."/>
            <person name="Sperisen C."/>
            <person name="Kredics L."/>
            <person name="Vagvoelgyi C."/>
            <person name="Patrignani A."/>
            <person name="Fitzpatrick D."/>
            <person name="Nagy I."/>
            <person name="Doyle S."/>
            <person name="Anderson J.B."/>
            <person name="Grigoriev I.V."/>
            <person name="Gueldener U."/>
            <person name="Muensterkoetter M."/>
            <person name="Nagy L.G."/>
        </authorList>
    </citation>
    <scope>NUCLEOTIDE SEQUENCE [LARGE SCALE GENOMIC DNA]</scope>
    <source>
        <strain evidence="2">Ar21-2</strain>
    </source>
</reference>
<evidence type="ECO:0000313" key="1">
    <source>
        <dbReference type="EMBL" id="PBK98937.1"/>
    </source>
</evidence>
<protein>
    <submittedName>
        <fullName evidence="1">Uncharacterized protein</fullName>
    </submittedName>
</protein>
<dbReference type="AlphaFoldDB" id="A0A2H3EC93"/>
<gene>
    <name evidence="1" type="ORF">ARMGADRAFT_1007579</name>
</gene>
<proteinExistence type="predicted"/>